<evidence type="ECO:0000313" key="2">
    <source>
        <dbReference type="EMBL" id="MDE1465548.1"/>
    </source>
</evidence>
<reference evidence="2 3" key="1">
    <citation type="submission" date="2022-11" db="EMBL/GenBank/DDBJ databases">
        <title>Spartinivicinus poritis sp. nov., isolated from scleractinian coral Porites lutea.</title>
        <authorList>
            <person name="Zhang G."/>
            <person name="Cai L."/>
            <person name="Wei Q."/>
        </authorList>
    </citation>
    <scope>NUCLEOTIDE SEQUENCE [LARGE SCALE GENOMIC DNA]</scope>
    <source>
        <strain evidence="2 3">A2-2</strain>
    </source>
</reference>
<evidence type="ECO:0000259" key="1">
    <source>
        <dbReference type="Pfam" id="PF00462"/>
    </source>
</evidence>
<dbReference type="CDD" id="cd02976">
    <property type="entry name" value="NrdH"/>
    <property type="match status" value="1"/>
</dbReference>
<dbReference type="InterPro" id="IPR002109">
    <property type="entry name" value="Glutaredoxin"/>
</dbReference>
<dbReference type="PANTHER" id="PTHR34386">
    <property type="entry name" value="GLUTAREDOXIN"/>
    <property type="match status" value="1"/>
</dbReference>
<name>A0ABT5UGR7_9GAMM</name>
<dbReference type="PROSITE" id="PS51354">
    <property type="entry name" value="GLUTAREDOXIN_2"/>
    <property type="match status" value="1"/>
</dbReference>
<dbReference type="SUPFAM" id="SSF52833">
    <property type="entry name" value="Thioredoxin-like"/>
    <property type="match status" value="1"/>
</dbReference>
<dbReference type="PANTHER" id="PTHR34386:SF1">
    <property type="entry name" value="GLUTAREDOXIN-LIKE PROTEIN NRDH"/>
    <property type="match status" value="1"/>
</dbReference>
<organism evidence="2 3">
    <name type="scientific">Spartinivicinus poritis</name>
    <dbReference type="NCBI Taxonomy" id="2994640"/>
    <lineage>
        <taxon>Bacteria</taxon>
        <taxon>Pseudomonadati</taxon>
        <taxon>Pseudomonadota</taxon>
        <taxon>Gammaproteobacteria</taxon>
        <taxon>Oceanospirillales</taxon>
        <taxon>Zooshikellaceae</taxon>
        <taxon>Spartinivicinus</taxon>
    </lineage>
</organism>
<protein>
    <recommendedName>
        <fullName evidence="1">Glutaredoxin domain-containing protein</fullName>
    </recommendedName>
</protein>
<evidence type="ECO:0000313" key="3">
    <source>
        <dbReference type="Proteomes" id="UP001528823"/>
    </source>
</evidence>
<dbReference type="InterPro" id="IPR051548">
    <property type="entry name" value="Grx-like_ET"/>
</dbReference>
<sequence length="109" mass="12310">MGKFLLAIIVLVAAFFVLKPGSAPFTAREVNPTCDIIMFSTSWCPVCKSAGEYLDRKNYKYCEVDIEKDSVAYDYYKRLGTRGVPTILIGDQVTVGLNPRQIEKYMDEL</sequence>
<accession>A0ABT5UGR7</accession>
<dbReference type="Proteomes" id="UP001528823">
    <property type="component" value="Unassembled WGS sequence"/>
</dbReference>
<dbReference type="Gene3D" id="3.40.30.10">
    <property type="entry name" value="Glutaredoxin"/>
    <property type="match status" value="1"/>
</dbReference>
<dbReference type="RefSeq" id="WP_274691852.1">
    <property type="nucleotide sequence ID" value="NZ_JAPMOU010000069.1"/>
</dbReference>
<dbReference type="Pfam" id="PF00462">
    <property type="entry name" value="Glutaredoxin"/>
    <property type="match status" value="1"/>
</dbReference>
<gene>
    <name evidence="2" type="ORF">ORQ98_26660</name>
</gene>
<keyword evidence="3" id="KW-1185">Reference proteome</keyword>
<proteinExistence type="predicted"/>
<comment type="caution">
    <text evidence="2">The sequence shown here is derived from an EMBL/GenBank/DDBJ whole genome shotgun (WGS) entry which is preliminary data.</text>
</comment>
<feature type="domain" description="Glutaredoxin" evidence="1">
    <location>
        <begin position="36"/>
        <end position="93"/>
    </location>
</feature>
<dbReference type="EMBL" id="JAPMOU010000069">
    <property type="protein sequence ID" value="MDE1465548.1"/>
    <property type="molecule type" value="Genomic_DNA"/>
</dbReference>
<dbReference type="InterPro" id="IPR036249">
    <property type="entry name" value="Thioredoxin-like_sf"/>
</dbReference>